<dbReference type="AlphaFoldDB" id="A0A2H0XCI3"/>
<gene>
    <name evidence="1" type="ORF">COT50_00955</name>
</gene>
<sequence length="94" mass="10975">MQSISDILKAKGVIADYHNKHEFQAYGNMLAEKLGDLAHRTLYIKLAKEEDRRLLDGALAFALDTEKRAGLGKLFMWRLKELRKERDLNFQIRK</sequence>
<accession>A0A2H0XCI3</accession>
<dbReference type="EMBL" id="PEYU01000017">
    <property type="protein sequence ID" value="PIS22602.1"/>
    <property type="molecule type" value="Genomic_DNA"/>
</dbReference>
<reference evidence="2" key="1">
    <citation type="submission" date="2017-09" db="EMBL/GenBank/DDBJ databases">
        <title>Depth-based differentiation of microbial function through sediment-hosted aquifers and enrichment of novel symbionts in the deep terrestrial subsurface.</title>
        <authorList>
            <person name="Probst A.J."/>
            <person name="Ladd B."/>
            <person name="Jarett J.K."/>
            <person name="Geller-Mcgrath D.E."/>
            <person name="Sieber C.M.K."/>
            <person name="Emerson J.B."/>
            <person name="Anantharaman K."/>
            <person name="Thomas B.C."/>
            <person name="Malmstrom R."/>
            <person name="Stieglmeier M."/>
            <person name="Klingl A."/>
            <person name="Woyke T."/>
            <person name="Ryan C.M."/>
            <person name="Banfield J.F."/>
        </authorList>
    </citation>
    <scope>NUCLEOTIDE SEQUENCE [LARGE SCALE GENOMIC DNA]</scope>
</reference>
<name>A0A2H0XCI3_UNCKA</name>
<evidence type="ECO:0000313" key="1">
    <source>
        <dbReference type="EMBL" id="PIS22602.1"/>
    </source>
</evidence>
<evidence type="ECO:0000313" key="2">
    <source>
        <dbReference type="Proteomes" id="UP000231252"/>
    </source>
</evidence>
<organism evidence="1 2">
    <name type="scientific">candidate division WWE3 bacterium CG08_land_8_20_14_0_20_41_10</name>
    <dbReference type="NCBI Taxonomy" id="1975085"/>
    <lineage>
        <taxon>Bacteria</taxon>
        <taxon>Katanobacteria</taxon>
    </lineage>
</organism>
<dbReference type="Proteomes" id="UP000231252">
    <property type="component" value="Unassembled WGS sequence"/>
</dbReference>
<protein>
    <submittedName>
        <fullName evidence="1">Uncharacterized protein</fullName>
    </submittedName>
</protein>
<proteinExistence type="predicted"/>
<comment type="caution">
    <text evidence="1">The sequence shown here is derived from an EMBL/GenBank/DDBJ whole genome shotgun (WGS) entry which is preliminary data.</text>
</comment>